<feature type="binding site" evidence="4">
    <location>
        <begin position="455"/>
        <end position="456"/>
    </location>
    <ligand>
        <name>L-glutamate</name>
        <dbReference type="ChEBI" id="CHEBI:29985"/>
    </ligand>
</feature>
<evidence type="ECO:0000256" key="2">
    <source>
        <dbReference type="ARBA" id="ARBA00023180"/>
    </source>
</evidence>
<accession>A0A7L4NLL0</accession>
<dbReference type="GO" id="GO:0031179">
    <property type="term" value="P:peptide modification"/>
    <property type="evidence" value="ECO:0007669"/>
    <property type="project" value="TreeGrafter"/>
</dbReference>
<comment type="similarity">
    <text evidence="1">Belongs to the gamma-glutamyltransferase family.</text>
</comment>
<feature type="active site" description="Nucleophile" evidence="3">
    <location>
        <position position="385"/>
    </location>
</feature>
<dbReference type="GO" id="GO:0103068">
    <property type="term" value="F:leukotriene C4 gamma-glutamyl transferase activity"/>
    <property type="evidence" value="ECO:0007669"/>
    <property type="project" value="UniProtKB-EC"/>
</dbReference>
<feature type="binding site" evidence="4">
    <location>
        <begin position="403"/>
        <end position="405"/>
    </location>
    <ligand>
        <name>L-glutamate</name>
        <dbReference type="ChEBI" id="CHEBI:29985"/>
    </ligand>
</feature>
<dbReference type="Gene3D" id="3.60.20.40">
    <property type="match status" value="1"/>
</dbReference>
<comment type="subcellular location">
    <subcellularLocation>
        <location evidence="5">Membrane</location>
        <topology evidence="5">Single-pass type II membrane protein</topology>
    </subcellularLocation>
</comment>
<evidence type="ECO:0000256" key="4">
    <source>
        <dbReference type="PIRSR" id="PIRSR600101-2"/>
    </source>
</evidence>
<dbReference type="InterPro" id="IPR043138">
    <property type="entry name" value="GGT_lsub"/>
</dbReference>
<dbReference type="InterPro" id="IPR000101">
    <property type="entry name" value="GGT_peptidase"/>
</dbReference>
<sequence>MKKSCVVAGVLTAALLGLILFLGLFLGLRSDSGDTHTYKRAAVATDAGQCSIIGRDILQQGGSAVDAAIAAFLCVGLMNAHSMGIGGGLFFTIYSSTGKVEIINAREVAPKKATESMFGNNTQLSLKGGLSIAVPGEIRGYELAHKRHGKLAWKDLFLPSIKLAREGFPVGKGLAAAIKSREESIESNPSLCEVFCRGGKILHEGDIIKMPKLANTYETIAREGADAFYTGSLAKQIIDDIHIPFSFPGGIVTLEDLRDYNATVIEDPIQIALGEFTLYTPSAPLSGPVLALIFNILKGYNFSAESIRSVEKKGLTYHRIVEAFRFAYAKRTLLGDPKFVNITEAIRNMTSEFFADSLRRKITDNSSHPVDYYEPVYYTGDNAGTSHLSIVADDGSAVSATSTINQYFGSDVRSNVSGIIFNDEMDDFSSPYIVNGFGIPPSPANFIAPGKQPMSSMCPSILVDKTKKVRMVVGASGGTKITTATALTIMNSIWFGYDVKKAVEEPRIHDQLFPNVTELEQQIEEGLEEQLRKRHHETTRVGSGAVVQAILRTDRGWAAASDSRKGGVPAGY</sequence>
<evidence type="ECO:0000256" key="3">
    <source>
        <dbReference type="PIRSR" id="PIRSR600101-1"/>
    </source>
</evidence>
<comment type="catalytic activity">
    <reaction evidence="5">
        <text>glutathione + H2O = L-cysteinylglycine + L-glutamate</text>
        <dbReference type="Rhea" id="RHEA:28807"/>
        <dbReference type="ChEBI" id="CHEBI:15377"/>
        <dbReference type="ChEBI" id="CHEBI:29985"/>
        <dbReference type="ChEBI" id="CHEBI:57925"/>
        <dbReference type="ChEBI" id="CHEBI:61694"/>
        <dbReference type="EC" id="3.4.19.13"/>
    </reaction>
</comment>
<keyword evidence="7" id="KW-1185">Reference proteome</keyword>
<evidence type="ECO:0000256" key="1">
    <source>
        <dbReference type="ARBA" id="ARBA00009381"/>
    </source>
</evidence>
<dbReference type="FunFam" id="3.60.20.40:FF:000007">
    <property type="entry name" value="Glutathione hydrolase 1 proenzyme"/>
    <property type="match status" value="1"/>
</dbReference>
<dbReference type="Gene3D" id="1.10.246.130">
    <property type="match status" value="1"/>
</dbReference>
<keyword evidence="5 6" id="KW-0378">Hydrolase</keyword>
<proteinExistence type="inferred from homology"/>
<feature type="binding site" evidence="4">
    <location>
        <position position="427"/>
    </location>
    <ligand>
        <name>L-glutamate</name>
        <dbReference type="ChEBI" id="CHEBI:29985"/>
    </ligand>
</feature>
<dbReference type="GO" id="GO:0036374">
    <property type="term" value="F:glutathione hydrolase activity"/>
    <property type="evidence" value="ECO:0007669"/>
    <property type="project" value="UniProtKB-UniRule"/>
</dbReference>
<dbReference type="GO" id="GO:0050727">
    <property type="term" value="P:regulation of inflammatory response"/>
    <property type="evidence" value="ECO:0007669"/>
    <property type="project" value="TreeGrafter"/>
</dbReference>
<dbReference type="EMBL" id="VYZU01081309">
    <property type="protein sequence ID" value="NXY90342.1"/>
    <property type="molecule type" value="Genomic_DNA"/>
</dbReference>
<feature type="binding site" evidence="4">
    <location>
        <position position="106"/>
    </location>
    <ligand>
        <name>L-glutamate</name>
        <dbReference type="ChEBI" id="CHEBI:29985"/>
    </ligand>
</feature>
<evidence type="ECO:0000313" key="7">
    <source>
        <dbReference type="Proteomes" id="UP000586704"/>
    </source>
</evidence>
<dbReference type="EC" id="3.4.19.13" evidence="5"/>
<dbReference type="PRINTS" id="PR01210">
    <property type="entry name" value="GGTRANSPTASE"/>
</dbReference>
<dbReference type="InterPro" id="IPR055262">
    <property type="entry name" value="GGT_CS"/>
</dbReference>
<dbReference type="Pfam" id="PF01019">
    <property type="entry name" value="G_glu_transpept"/>
    <property type="match status" value="1"/>
</dbReference>
<dbReference type="PANTHER" id="PTHR11686">
    <property type="entry name" value="GAMMA GLUTAMYL TRANSPEPTIDASE"/>
    <property type="match status" value="1"/>
</dbReference>
<comment type="function">
    <text evidence="5">Cleaves the gamma-glutamyl peptide bond of glutathione and glutathione conjugates.</text>
</comment>
<comment type="pathway">
    <text evidence="5">Sulfur metabolism; glutathione metabolism.</text>
</comment>
<comment type="catalytic activity">
    <reaction evidence="5">
        <text>an S-substituted glutathione + H2O = an S-substituted L-cysteinylglycine + L-glutamate</text>
        <dbReference type="Rhea" id="RHEA:59468"/>
        <dbReference type="ChEBI" id="CHEBI:15377"/>
        <dbReference type="ChEBI" id="CHEBI:29985"/>
        <dbReference type="ChEBI" id="CHEBI:90779"/>
        <dbReference type="ChEBI" id="CHEBI:143103"/>
        <dbReference type="EC" id="3.4.19.13"/>
    </reaction>
</comment>
<keyword evidence="2" id="KW-0325">Glycoprotein</keyword>
<feature type="binding site" evidence="4">
    <location>
        <position position="478"/>
    </location>
    <ligand>
        <name>L-glutamate</name>
        <dbReference type="ChEBI" id="CHEBI:29985"/>
    </ligand>
</feature>
<dbReference type="PROSITE" id="PS00462">
    <property type="entry name" value="G_GLU_TRANSPEPTIDASE"/>
    <property type="match status" value="1"/>
</dbReference>
<dbReference type="SUPFAM" id="SSF56235">
    <property type="entry name" value="N-terminal nucleophile aminohydrolases (Ntn hydrolases)"/>
    <property type="match status" value="1"/>
</dbReference>
<dbReference type="NCBIfam" id="TIGR00066">
    <property type="entry name" value="g_glut_trans"/>
    <property type="match status" value="1"/>
</dbReference>
<reference evidence="6 7" key="1">
    <citation type="submission" date="2020-02" db="EMBL/GenBank/DDBJ databases">
        <title>Bird 10,000 Genomes (B10K) Project - Family phase.</title>
        <authorList>
            <person name="Zhang G."/>
        </authorList>
    </citation>
    <scope>NUCLEOTIDE SEQUENCE [LARGE SCALE GENOMIC DNA]</scope>
    <source>
        <strain evidence="6">B10K-DU-013-51</strain>
        <tissue evidence="6">Mixed tissue sample</tissue>
    </source>
</reference>
<evidence type="ECO:0000313" key="6">
    <source>
        <dbReference type="EMBL" id="NXY90342.1"/>
    </source>
</evidence>
<dbReference type="InterPro" id="IPR029055">
    <property type="entry name" value="Ntn_hydrolases_N"/>
</dbReference>
<dbReference type="GO" id="GO:0005886">
    <property type="term" value="C:plasma membrane"/>
    <property type="evidence" value="ECO:0007669"/>
    <property type="project" value="TreeGrafter"/>
</dbReference>
<dbReference type="Proteomes" id="UP000586704">
    <property type="component" value="Unassembled WGS sequence"/>
</dbReference>
<dbReference type="GO" id="GO:0002682">
    <property type="term" value="P:regulation of immune system process"/>
    <property type="evidence" value="ECO:0007669"/>
    <property type="project" value="TreeGrafter"/>
</dbReference>
<dbReference type="EC" id="2.3.2.2" evidence="5"/>
<dbReference type="FunFam" id="1.10.246.130:FF:000002">
    <property type="entry name" value="glutathione hydrolase 1 proenzyme"/>
    <property type="match status" value="1"/>
</dbReference>
<keyword evidence="5" id="KW-0012">Acyltransferase</keyword>
<protein>
    <recommendedName>
        <fullName evidence="5">Glutathione hydrolase</fullName>
        <ecNumber evidence="5">2.3.2.2</ecNumber>
        <ecNumber evidence="5">3.4.19.13</ecNumber>
    </recommendedName>
    <alternativeName>
        <fullName evidence="5">Gamma-glutamyltransferase</fullName>
    </alternativeName>
    <alternativeName>
        <fullName evidence="5">Gamma-glutamyltranspeptidase</fullName>
    </alternativeName>
</protein>
<dbReference type="UniPathway" id="UPA00204"/>
<comment type="caution">
    <text evidence="6">The sequence shown here is derived from an EMBL/GenBank/DDBJ whole genome shotgun (WGS) entry which is preliminary data.</text>
</comment>
<dbReference type="AlphaFoldDB" id="A0A7L4NLL0"/>
<evidence type="ECO:0000256" key="5">
    <source>
        <dbReference type="RuleBase" id="RU368068"/>
    </source>
</evidence>
<gene>
    <name evidence="6" type="primary">Ggt1_0</name>
    <name evidence="6" type="ORF">CEYCYA_R07947</name>
</gene>
<dbReference type="InterPro" id="IPR043137">
    <property type="entry name" value="GGT_ssub_C"/>
</dbReference>
<feature type="non-terminal residue" evidence="6">
    <location>
        <position position="1"/>
    </location>
</feature>
<name>A0A7L4NLL0_9AVES</name>
<dbReference type="OrthoDB" id="1081007at2759"/>
<dbReference type="GO" id="GO:0006751">
    <property type="term" value="P:glutathione catabolic process"/>
    <property type="evidence" value="ECO:0007669"/>
    <property type="project" value="UniProtKB-UniRule"/>
</dbReference>
<dbReference type="PANTHER" id="PTHR11686:SF56">
    <property type="entry name" value="GLUTATHIONE HYDROLASE 1 PROENZYME-RELATED"/>
    <property type="match status" value="1"/>
</dbReference>
<organism evidence="6 7">
    <name type="scientific">Ceyx cyanopectus</name>
    <name type="common">Indigo-banded kingfisher</name>
    <dbReference type="NCBI Taxonomy" id="390723"/>
    <lineage>
        <taxon>Eukaryota</taxon>
        <taxon>Metazoa</taxon>
        <taxon>Chordata</taxon>
        <taxon>Craniata</taxon>
        <taxon>Vertebrata</taxon>
        <taxon>Euteleostomi</taxon>
        <taxon>Archelosauria</taxon>
        <taxon>Archosauria</taxon>
        <taxon>Dinosauria</taxon>
        <taxon>Saurischia</taxon>
        <taxon>Theropoda</taxon>
        <taxon>Coelurosauria</taxon>
        <taxon>Aves</taxon>
        <taxon>Neognathae</taxon>
        <taxon>Neoaves</taxon>
        <taxon>Telluraves</taxon>
        <taxon>Coraciimorphae</taxon>
        <taxon>Coraciiformes</taxon>
        <taxon>Alcedinidae</taxon>
        <taxon>Ceyx</taxon>
    </lineage>
</organism>
<feature type="non-terminal residue" evidence="6">
    <location>
        <position position="572"/>
    </location>
</feature>
<comment type="catalytic activity">
    <reaction evidence="5">
        <text>an N-terminal (5-L-glutamyl)-[peptide] + an alpha-amino acid = 5-L-glutamyl amino acid + an N-terminal L-alpha-aminoacyl-[peptide]</text>
        <dbReference type="Rhea" id="RHEA:23904"/>
        <dbReference type="Rhea" id="RHEA-COMP:9780"/>
        <dbReference type="Rhea" id="RHEA-COMP:9795"/>
        <dbReference type="ChEBI" id="CHEBI:77644"/>
        <dbReference type="ChEBI" id="CHEBI:78597"/>
        <dbReference type="ChEBI" id="CHEBI:78599"/>
        <dbReference type="ChEBI" id="CHEBI:78608"/>
        <dbReference type="EC" id="2.3.2.2"/>
    </reaction>
</comment>
<keyword evidence="5" id="KW-0808">Transferase</keyword>